<dbReference type="NCBIfam" id="TIGR03491">
    <property type="entry name" value="TM0106 family RecB-like putative nuclease"/>
    <property type="match status" value="1"/>
</dbReference>
<proteinExistence type="predicted"/>
<dbReference type="InterPro" id="IPR019993">
    <property type="entry name" value="RecB_nuclease_TM0106_put"/>
</dbReference>
<reference evidence="2 3" key="1">
    <citation type="submission" date="2014-08" db="EMBL/GenBank/DDBJ databases">
        <title>Complete genome sequence of Corynebacterium deserti GIMN1.010 (=DSM 45689), isolated from desert sand in western China.</title>
        <authorList>
            <person name="Ruckert C."/>
            <person name="Albersmeier A."/>
            <person name="Kalinowski J."/>
        </authorList>
    </citation>
    <scope>NUCLEOTIDE SEQUENCE [LARGE SCALE GENOMIC DNA]</scope>
    <source>
        <strain evidence="2 3">GIMN1.010</strain>
    </source>
</reference>
<dbReference type="PATRIC" id="fig|931089.4.peg.2682"/>
<evidence type="ECO:0000259" key="1">
    <source>
        <dbReference type="Pfam" id="PF13482"/>
    </source>
</evidence>
<dbReference type="KEGG" id="cdx:CDES_13250"/>
<protein>
    <recommendedName>
        <fullName evidence="1">YprB ribonuclease H-like domain-containing protein</fullName>
    </recommendedName>
</protein>
<dbReference type="Proteomes" id="UP000068067">
    <property type="component" value="Chromosome"/>
</dbReference>
<name>A0A0M4CRZ5_9CORY</name>
<organism evidence="2 3">
    <name type="scientific">Corynebacterium deserti GIMN1.010</name>
    <dbReference type="NCBI Taxonomy" id="931089"/>
    <lineage>
        <taxon>Bacteria</taxon>
        <taxon>Bacillati</taxon>
        <taxon>Actinomycetota</taxon>
        <taxon>Actinomycetes</taxon>
        <taxon>Mycobacteriales</taxon>
        <taxon>Corynebacteriaceae</taxon>
        <taxon>Corynebacterium</taxon>
    </lineage>
</organism>
<dbReference type="EMBL" id="CP009220">
    <property type="protein sequence ID" value="ALC06992.1"/>
    <property type="molecule type" value="Genomic_DNA"/>
</dbReference>
<sequence>MGCRYRQVQRVHYPEIEPLPAAMQRRARRDVGVKQVFSRLAQEPKKRGRIPFTRIDLDNEADFAEFDTLEAIAAGATIITGAVFTGELEGVAWEVAADVLVRNPNGTYLPVMVSNHRVARPDPHRHMQAIAVSRLGKGTPLQVNASLRHHTIDGYRLTLALMGLAEAGVAPADEVGAVIGQDRDWAYLVDVSRYAPAATRALLTPAPTGPRRVKECATCRFWAKCEPELEAADDISLFLSGDRADTYRDKGIHTTQALIDASLGDISHTARAWRAGIPVLRKTVHTTAPRFDVEIDVDVEAYLDLGAYLWGAWDGHDYTPFVIWSDLGGAAEGENFARFWAWLKNRRNAARQRGQTFGVFCYASNGENHWMLSTARRFHGKVPGVPDEQEIRAFISSDQWNDMFAVARSQLVGPGGLGLKQLAPAAGFHWEEEDFAGEDSLHAFLIASTGGDAEAARAREQLLSYNGDDCRATAAVRHWLRRGAQSAPILGQLP</sequence>
<dbReference type="InterPro" id="IPR038720">
    <property type="entry name" value="YprB_RNase_H-like_dom"/>
</dbReference>
<accession>A0A0M4CRZ5</accession>
<evidence type="ECO:0000313" key="2">
    <source>
        <dbReference type="EMBL" id="ALC06992.1"/>
    </source>
</evidence>
<dbReference type="AlphaFoldDB" id="A0A0M4CRZ5"/>
<feature type="domain" description="YprB ribonuclease H-like" evidence="1">
    <location>
        <begin position="402"/>
        <end position="480"/>
    </location>
</feature>
<evidence type="ECO:0000313" key="3">
    <source>
        <dbReference type="Proteomes" id="UP000068067"/>
    </source>
</evidence>
<gene>
    <name evidence="2" type="ORF">CDES_13250</name>
</gene>
<keyword evidence="3" id="KW-1185">Reference proteome</keyword>
<dbReference type="Pfam" id="PF13482">
    <property type="entry name" value="RNase_H_2"/>
    <property type="match status" value="1"/>
</dbReference>
<dbReference type="STRING" id="931089.CDES_13250"/>